<dbReference type="PANTHER" id="PTHR38790:SF9">
    <property type="entry name" value="F-BOX DOMAIN-CONTAINING PROTEIN"/>
    <property type="match status" value="1"/>
</dbReference>
<keyword evidence="3" id="KW-1185">Reference proteome</keyword>
<dbReference type="Pfam" id="PF24864">
    <property type="entry name" value="DUF7730"/>
    <property type="match status" value="1"/>
</dbReference>
<accession>A0A7C8MEX3</accession>
<sequence length="167" mass="19893">MNLSSNLLRTCRQIYWEAFEYLYSDNHFTISIEREQRAAFKQRFAFHYVPWEFLPQSLQAIRHLRIFWEAGEILGTELRSQEWTNTWHVLSQMTGLRNLHIRLSWDHWGQGFVRPWYEPGVWRFHPIKEITAPKKFVIVLPDREGIDVGDIDVGSSNCVIRTASEEV</sequence>
<dbReference type="AlphaFoldDB" id="A0A7C8MEX3"/>
<dbReference type="PANTHER" id="PTHR38790">
    <property type="entry name" value="2EXR DOMAIN-CONTAINING PROTEIN-RELATED"/>
    <property type="match status" value="1"/>
</dbReference>
<gene>
    <name evidence="2" type="ORF">BDV95DRAFT_612591</name>
</gene>
<feature type="domain" description="DUF7730" evidence="1">
    <location>
        <begin position="6"/>
        <end position="161"/>
    </location>
</feature>
<protein>
    <recommendedName>
        <fullName evidence="1">DUF7730 domain-containing protein</fullName>
    </recommendedName>
</protein>
<dbReference type="EMBL" id="JAADJZ010000033">
    <property type="protein sequence ID" value="KAF2865445.1"/>
    <property type="molecule type" value="Genomic_DNA"/>
</dbReference>
<reference evidence="2 3" key="1">
    <citation type="submission" date="2020-01" db="EMBL/GenBank/DDBJ databases">
        <authorList>
            <consortium name="DOE Joint Genome Institute"/>
            <person name="Haridas S."/>
            <person name="Albert R."/>
            <person name="Binder M."/>
            <person name="Bloem J."/>
            <person name="Labutti K."/>
            <person name="Salamov A."/>
            <person name="Andreopoulos B."/>
            <person name="Baker S.E."/>
            <person name="Barry K."/>
            <person name="Bills G."/>
            <person name="Bluhm B.H."/>
            <person name="Cannon C."/>
            <person name="Castanera R."/>
            <person name="Culley D.E."/>
            <person name="Daum C."/>
            <person name="Ezra D."/>
            <person name="Gonzalez J.B."/>
            <person name="Henrissat B."/>
            <person name="Kuo A."/>
            <person name="Liang C."/>
            <person name="Lipzen A."/>
            <person name="Lutzoni F."/>
            <person name="Magnuson J."/>
            <person name="Mondo S."/>
            <person name="Nolan M."/>
            <person name="Ohm R."/>
            <person name="Pangilinan J."/>
            <person name="Park H.-J.H."/>
            <person name="Ramirez L."/>
            <person name="Alfaro M."/>
            <person name="Sun H."/>
            <person name="Tritt A."/>
            <person name="Yoshinaga Y."/>
            <person name="Zwiers L.-H.L."/>
            <person name="Turgeon B.G."/>
            <person name="Goodwin S.B."/>
            <person name="Spatafora J.W."/>
            <person name="Crous P.W."/>
            <person name="Grigoriev I.V."/>
        </authorList>
    </citation>
    <scope>NUCLEOTIDE SEQUENCE [LARGE SCALE GENOMIC DNA]</scope>
    <source>
        <strain evidence="2 3">CBS 611.86</strain>
    </source>
</reference>
<comment type="caution">
    <text evidence="2">The sequence shown here is derived from an EMBL/GenBank/DDBJ whole genome shotgun (WGS) entry which is preliminary data.</text>
</comment>
<evidence type="ECO:0000313" key="2">
    <source>
        <dbReference type="EMBL" id="KAF2865445.1"/>
    </source>
</evidence>
<evidence type="ECO:0000259" key="1">
    <source>
        <dbReference type="Pfam" id="PF24864"/>
    </source>
</evidence>
<organism evidence="2 3">
    <name type="scientific">Massariosphaeria phaeospora</name>
    <dbReference type="NCBI Taxonomy" id="100035"/>
    <lineage>
        <taxon>Eukaryota</taxon>
        <taxon>Fungi</taxon>
        <taxon>Dikarya</taxon>
        <taxon>Ascomycota</taxon>
        <taxon>Pezizomycotina</taxon>
        <taxon>Dothideomycetes</taxon>
        <taxon>Pleosporomycetidae</taxon>
        <taxon>Pleosporales</taxon>
        <taxon>Pleosporales incertae sedis</taxon>
        <taxon>Massariosphaeria</taxon>
    </lineage>
</organism>
<dbReference type="Proteomes" id="UP000481861">
    <property type="component" value="Unassembled WGS sequence"/>
</dbReference>
<evidence type="ECO:0000313" key="3">
    <source>
        <dbReference type="Proteomes" id="UP000481861"/>
    </source>
</evidence>
<dbReference type="InterPro" id="IPR056632">
    <property type="entry name" value="DUF7730"/>
</dbReference>
<name>A0A7C8MEX3_9PLEO</name>
<proteinExistence type="predicted"/>
<dbReference type="OrthoDB" id="4757095at2759"/>